<gene>
    <name evidence="2" type="ORF">AY602_09235</name>
</gene>
<proteinExistence type="predicted"/>
<evidence type="ECO:0008006" key="4">
    <source>
        <dbReference type="Google" id="ProtNLM"/>
    </source>
</evidence>
<evidence type="ECO:0000256" key="1">
    <source>
        <dbReference type="SAM" id="SignalP"/>
    </source>
</evidence>
<dbReference type="AlphaFoldDB" id="A0A854NDN9"/>
<dbReference type="RefSeq" id="WP_041627954.1">
    <property type="nucleotide sequence ID" value="NZ_LSZF01000027.1"/>
</dbReference>
<sequence length="171" mass="17912">MIMSVSLTRFTVGVVLFASVTALAACSSDKSDTPNVAVTTTSESAAEFKEKNVSPVKVEFINAPEKDPGLNVEWQIQGTGYNNEGSGSVIYVRMKNLNDVAIPADAFDDPVLTINGTEASRVEAGTVDLDLPLGPGATTNLQFAFGTGYGSLSDAKLVLGNCIFEGNLSNI</sequence>
<protein>
    <recommendedName>
        <fullName evidence="4">Secreted protein</fullName>
    </recommendedName>
</protein>
<comment type="caution">
    <text evidence="2">The sequence shown here is derived from an EMBL/GenBank/DDBJ whole genome shotgun (WGS) entry which is preliminary data.</text>
</comment>
<feature type="signal peptide" evidence="1">
    <location>
        <begin position="1"/>
        <end position="24"/>
    </location>
</feature>
<evidence type="ECO:0000313" key="3">
    <source>
        <dbReference type="Proteomes" id="UP000197692"/>
    </source>
</evidence>
<evidence type="ECO:0000313" key="2">
    <source>
        <dbReference type="EMBL" id="OWM34114.1"/>
    </source>
</evidence>
<organism evidence="2 3">
    <name type="scientific">Corynebacterium diphtheriae bv. mitis</name>
    <dbReference type="NCBI Taxonomy" id="1806053"/>
    <lineage>
        <taxon>Bacteria</taxon>
        <taxon>Bacillati</taxon>
        <taxon>Actinomycetota</taxon>
        <taxon>Actinomycetes</taxon>
        <taxon>Mycobacteriales</taxon>
        <taxon>Corynebacteriaceae</taxon>
        <taxon>Corynebacterium</taxon>
    </lineage>
</organism>
<accession>A0A854NDN9</accession>
<reference evidence="3" key="1">
    <citation type="submission" date="2016-02" db="EMBL/GenBank/DDBJ databases">
        <title>Genomic analyses of a collection of pathogenic Corynebacterium diphtheriae.</title>
        <authorList>
            <person name="Sangal V."/>
            <person name="Titov L."/>
        </authorList>
    </citation>
    <scope>NUCLEOTIDE SEQUENCE [LARGE SCALE GENOMIC DNA]</scope>
    <source>
        <strain evidence="3">1438</strain>
    </source>
</reference>
<keyword evidence="1" id="KW-0732">Signal</keyword>
<dbReference type="EMBL" id="LSZF01000027">
    <property type="protein sequence ID" value="OWM34114.1"/>
    <property type="molecule type" value="Genomic_DNA"/>
</dbReference>
<feature type="chain" id="PRO_5032880892" description="Secreted protein" evidence="1">
    <location>
        <begin position="25"/>
        <end position="171"/>
    </location>
</feature>
<dbReference type="Proteomes" id="UP000197692">
    <property type="component" value="Unassembled WGS sequence"/>
</dbReference>
<name>A0A854NDN9_CORDP</name>